<dbReference type="Proteomes" id="UP000292052">
    <property type="component" value="Unassembled WGS sequence"/>
</dbReference>
<reference evidence="7 8" key="1">
    <citation type="submission" date="2017-03" db="EMBL/GenBank/DDBJ databases">
        <title>Genome of the blue death feigning beetle - Asbolus verrucosus.</title>
        <authorList>
            <person name="Rider S.D."/>
        </authorList>
    </citation>
    <scope>NUCLEOTIDE SEQUENCE [LARGE SCALE GENOMIC DNA]</scope>
    <source>
        <strain evidence="7">Butters</strain>
        <tissue evidence="7">Head and leg muscle</tissue>
    </source>
</reference>
<evidence type="ECO:0000313" key="8">
    <source>
        <dbReference type="Proteomes" id="UP000292052"/>
    </source>
</evidence>
<dbReference type="GO" id="GO:0006508">
    <property type="term" value="P:proteolysis"/>
    <property type="evidence" value="ECO:0007669"/>
    <property type="project" value="InterPro"/>
</dbReference>
<keyword evidence="3" id="KW-1015">Disulfide bond</keyword>
<dbReference type="GO" id="GO:0008241">
    <property type="term" value="F:peptidyl-dipeptidase activity"/>
    <property type="evidence" value="ECO:0007669"/>
    <property type="project" value="InterPro"/>
</dbReference>
<evidence type="ECO:0000256" key="2">
    <source>
        <dbReference type="ARBA" id="ARBA00022729"/>
    </source>
</evidence>
<feature type="region of interest" description="Disordered" evidence="6">
    <location>
        <begin position="1"/>
        <end position="22"/>
    </location>
</feature>
<evidence type="ECO:0000256" key="3">
    <source>
        <dbReference type="ARBA" id="ARBA00023157"/>
    </source>
</evidence>
<evidence type="ECO:0000256" key="6">
    <source>
        <dbReference type="SAM" id="MobiDB-lite"/>
    </source>
</evidence>
<keyword evidence="2" id="KW-0732">Signal</keyword>
<keyword evidence="8" id="KW-1185">Reference proteome</keyword>
<proteinExistence type="inferred from homology"/>
<dbReference type="InterPro" id="IPR001548">
    <property type="entry name" value="Peptidase_M2"/>
</dbReference>
<evidence type="ECO:0000256" key="1">
    <source>
        <dbReference type="ARBA" id="ARBA00008139"/>
    </source>
</evidence>
<dbReference type="GO" id="GO:0008237">
    <property type="term" value="F:metallopeptidase activity"/>
    <property type="evidence" value="ECO:0007669"/>
    <property type="project" value="InterPro"/>
</dbReference>
<dbReference type="AlphaFoldDB" id="A0A482VXF5"/>
<feature type="compositionally biased region" description="Basic and acidic residues" evidence="6">
    <location>
        <begin position="10"/>
        <end position="22"/>
    </location>
</feature>
<dbReference type="Pfam" id="PF01401">
    <property type="entry name" value="Peptidase_M2"/>
    <property type="match status" value="1"/>
</dbReference>
<sequence length="51" mass="6086">MENALNQDSEESKAKDFMQNLDRKNRENFNKAVLAEWKYQSNLTDANLQYM</sequence>
<feature type="non-terminal residue" evidence="7">
    <location>
        <position position="51"/>
    </location>
</feature>
<organism evidence="7 8">
    <name type="scientific">Asbolus verrucosus</name>
    <name type="common">Desert ironclad beetle</name>
    <dbReference type="NCBI Taxonomy" id="1661398"/>
    <lineage>
        <taxon>Eukaryota</taxon>
        <taxon>Metazoa</taxon>
        <taxon>Ecdysozoa</taxon>
        <taxon>Arthropoda</taxon>
        <taxon>Hexapoda</taxon>
        <taxon>Insecta</taxon>
        <taxon>Pterygota</taxon>
        <taxon>Neoptera</taxon>
        <taxon>Endopterygota</taxon>
        <taxon>Coleoptera</taxon>
        <taxon>Polyphaga</taxon>
        <taxon>Cucujiformia</taxon>
        <taxon>Tenebrionidae</taxon>
        <taxon>Pimeliinae</taxon>
        <taxon>Asbolus</taxon>
    </lineage>
</organism>
<accession>A0A482VXF5</accession>
<dbReference type="EMBL" id="QDEB01053217">
    <property type="protein sequence ID" value="RZC37376.1"/>
    <property type="molecule type" value="Genomic_DNA"/>
</dbReference>
<evidence type="ECO:0000313" key="7">
    <source>
        <dbReference type="EMBL" id="RZC37376.1"/>
    </source>
</evidence>
<keyword evidence="4" id="KW-0325">Glycoprotein</keyword>
<comment type="similarity">
    <text evidence="1 5">Belongs to the peptidase M2 family.</text>
</comment>
<evidence type="ECO:0000256" key="4">
    <source>
        <dbReference type="ARBA" id="ARBA00023180"/>
    </source>
</evidence>
<name>A0A482VXF5_ASBVE</name>
<dbReference type="GO" id="GO:0016020">
    <property type="term" value="C:membrane"/>
    <property type="evidence" value="ECO:0007669"/>
    <property type="project" value="InterPro"/>
</dbReference>
<dbReference type="PROSITE" id="PS52011">
    <property type="entry name" value="PEPTIDASE_M2"/>
    <property type="match status" value="1"/>
</dbReference>
<protein>
    <submittedName>
        <fullName evidence="7">Uncharacterized protein</fullName>
    </submittedName>
</protein>
<gene>
    <name evidence="7" type="ORF">BDFB_011361</name>
</gene>
<evidence type="ECO:0000256" key="5">
    <source>
        <dbReference type="PROSITE-ProRule" id="PRU01355"/>
    </source>
</evidence>
<comment type="caution">
    <text evidence="7">The sequence shown here is derived from an EMBL/GenBank/DDBJ whole genome shotgun (WGS) entry which is preliminary data.</text>
</comment>
<comment type="caution">
    <text evidence="5">Lacks conserved residue(s) required for the propagation of feature annotation.</text>
</comment>